<gene>
    <name evidence="1" type="ORF">H9712_02300</name>
</gene>
<evidence type="ECO:0000313" key="2">
    <source>
        <dbReference type="Proteomes" id="UP000823921"/>
    </source>
</evidence>
<proteinExistence type="predicted"/>
<accession>A0A9D2MLB0</accession>
<dbReference type="AlphaFoldDB" id="A0A9D2MLB0"/>
<sequence length="53" mass="6464">MMGTKTLHRLWLEDEARIVSFHPMEGWRLLDFLDHGHFMGFLQDLQQKGYRFQ</sequence>
<reference evidence="1" key="2">
    <citation type="submission" date="2021-04" db="EMBL/GenBank/DDBJ databases">
        <authorList>
            <person name="Gilroy R."/>
        </authorList>
    </citation>
    <scope>NUCLEOTIDE SEQUENCE</scope>
    <source>
        <strain evidence="1">CHK192-8294</strain>
    </source>
</reference>
<protein>
    <submittedName>
        <fullName evidence="1">Uncharacterized protein</fullName>
    </submittedName>
</protein>
<evidence type="ECO:0000313" key="1">
    <source>
        <dbReference type="EMBL" id="HJB79795.1"/>
    </source>
</evidence>
<dbReference type="Proteomes" id="UP000823921">
    <property type="component" value="Unassembled WGS sequence"/>
</dbReference>
<dbReference type="EMBL" id="DWXO01000022">
    <property type="protein sequence ID" value="HJB79795.1"/>
    <property type="molecule type" value="Genomic_DNA"/>
</dbReference>
<organism evidence="1 2">
    <name type="scientific">Candidatus Flavonifractor intestinigallinarum</name>
    <dbReference type="NCBI Taxonomy" id="2838586"/>
    <lineage>
        <taxon>Bacteria</taxon>
        <taxon>Bacillati</taxon>
        <taxon>Bacillota</taxon>
        <taxon>Clostridia</taxon>
        <taxon>Eubacteriales</taxon>
        <taxon>Oscillospiraceae</taxon>
        <taxon>Flavonifractor</taxon>
    </lineage>
</organism>
<comment type="caution">
    <text evidence="1">The sequence shown here is derived from an EMBL/GenBank/DDBJ whole genome shotgun (WGS) entry which is preliminary data.</text>
</comment>
<reference evidence="1" key="1">
    <citation type="journal article" date="2021" name="PeerJ">
        <title>Extensive microbial diversity within the chicken gut microbiome revealed by metagenomics and culture.</title>
        <authorList>
            <person name="Gilroy R."/>
            <person name="Ravi A."/>
            <person name="Getino M."/>
            <person name="Pursley I."/>
            <person name="Horton D.L."/>
            <person name="Alikhan N.F."/>
            <person name="Baker D."/>
            <person name="Gharbi K."/>
            <person name="Hall N."/>
            <person name="Watson M."/>
            <person name="Adriaenssens E.M."/>
            <person name="Foster-Nyarko E."/>
            <person name="Jarju S."/>
            <person name="Secka A."/>
            <person name="Antonio M."/>
            <person name="Oren A."/>
            <person name="Chaudhuri R.R."/>
            <person name="La Ragione R."/>
            <person name="Hildebrand F."/>
            <person name="Pallen M.J."/>
        </authorList>
    </citation>
    <scope>NUCLEOTIDE SEQUENCE</scope>
    <source>
        <strain evidence="1">CHK192-8294</strain>
    </source>
</reference>
<name>A0A9D2MLB0_9FIRM</name>